<protein>
    <submittedName>
        <fullName evidence="1">Uncharacterized protein</fullName>
    </submittedName>
</protein>
<name>A0ACB0XQ74_MELEN</name>
<evidence type="ECO:0000313" key="2">
    <source>
        <dbReference type="Proteomes" id="UP001497535"/>
    </source>
</evidence>
<reference evidence="1" key="1">
    <citation type="submission" date="2023-11" db="EMBL/GenBank/DDBJ databases">
        <authorList>
            <person name="Poullet M."/>
        </authorList>
    </citation>
    <scope>NUCLEOTIDE SEQUENCE</scope>
    <source>
        <strain evidence="1">E1834</strain>
    </source>
</reference>
<dbReference type="Proteomes" id="UP001497535">
    <property type="component" value="Unassembled WGS sequence"/>
</dbReference>
<dbReference type="EMBL" id="CAVMJV010000002">
    <property type="protein sequence ID" value="CAK5012152.1"/>
    <property type="molecule type" value="Genomic_DNA"/>
</dbReference>
<proteinExistence type="predicted"/>
<accession>A0ACB0XQ74</accession>
<evidence type="ECO:0000313" key="1">
    <source>
        <dbReference type="EMBL" id="CAK5012152.1"/>
    </source>
</evidence>
<sequence>MLKATTTWLKEYVQECLFCLRKGRKTGAPNISLVHLSNVFSQSLAEVGRNSQRCRKSGEPEIGTGQKVGT</sequence>
<gene>
    <name evidence="1" type="ORF">MENTE1834_LOCUS2037</name>
</gene>
<keyword evidence="2" id="KW-1185">Reference proteome</keyword>
<organism evidence="1 2">
    <name type="scientific">Meloidogyne enterolobii</name>
    <name type="common">Root-knot nematode worm</name>
    <name type="synonym">Meloidogyne mayaguensis</name>
    <dbReference type="NCBI Taxonomy" id="390850"/>
    <lineage>
        <taxon>Eukaryota</taxon>
        <taxon>Metazoa</taxon>
        <taxon>Ecdysozoa</taxon>
        <taxon>Nematoda</taxon>
        <taxon>Chromadorea</taxon>
        <taxon>Rhabditida</taxon>
        <taxon>Tylenchina</taxon>
        <taxon>Tylenchomorpha</taxon>
        <taxon>Tylenchoidea</taxon>
        <taxon>Meloidogynidae</taxon>
        <taxon>Meloidogyninae</taxon>
        <taxon>Meloidogyne</taxon>
    </lineage>
</organism>
<comment type="caution">
    <text evidence="1">The sequence shown here is derived from an EMBL/GenBank/DDBJ whole genome shotgun (WGS) entry which is preliminary data.</text>
</comment>